<proteinExistence type="predicted"/>
<gene>
    <name evidence="1" type="ORF">CYNAS_LOCUS7482</name>
</gene>
<evidence type="ECO:0000313" key="1">
    <source>
        <dbReference type="EMBL" id="CAJ0595499.1"/>
    </source>
</evidence>
<protein>
    <submittedName>
        <fullName evidence="1">Uncharacterized protein</fullName>
    </submittedName>
</protein>
<keyword evidence="2" id="KW-1185">Reference proteome</keyword>
<accession>A0AA36GNZ7</accession>
<dbReference type="Proteomes" id="UP001176961">
    <property type="component" value="Unassembled WGS sequence"/>
</dbReference>
<sequence>MSKQNEKCIERDEACGNGSRAWCIIPGTLLFESRNEINANEGDIYLYPILITNTAAQEIPDLLDPEDRYNYQIYDDDYGDGNEIWPSGSGFEDLAPTAVDDELQEHEEEYNELGEWDWRGSGYVYY</sequence>
<dbReference type="AlphaFoldDB" id="A0AA36GNZ7"/>
<organism evidence="1 2">
    <name type="scientific">Cylicocyclus nassatus</name>
    <name type="common">Nematode worm</name>
    <dbReference type="NCBI Taxonomy" id="53992"/>
    <lineage>
        <taxon>Eukaryota</taxon>
        <taxon>Metazoa</taxon>
        <taxon>Ecdysozoa</taxon>
        <taxon>Nematoda</taxon>
        <taxon>Chromadorea</taxon>
        <taxon>Rhabditida</taxon>
        <taxon>Rhabditina</taxon>
        <taxon>Rhabditomorpha</taxon>
        <taxon>Strongyloidea</taxon>
        <taxon>Strongylidae</taxon>
        <taxon>Cylicocyclus</taxon>
    </lineage>
</organism>
<dbReference type="EMBL" id="CATQJL010000112">
    <property type="protein sequence ID" value="CAJ0595499.1"/>
    <property type="molecule type" value="Genomic_DNA"/>
</dbReference>
<comment type="caution">
    <text evidence="1">The sequence shown here is derived from an EMBL/GenBank/DDBJ whole genome shotgun (WGS) entry which is preliminary data.</text>
</comment>
<evidence type="ECO:0000313" key="2">
    <source>
        <dbReference type="Proteomes" id="UP001176961"/>
    </source>
</evidence>
<reference evidence="1" key="1">
    <citation type="submission" date="2023-07" db="EMBL/GenBank/DDBJ databases">
        <authorList>
            <consortium name="CYATHOMIX"/>
        </authorList>
    </citation>
    <scope>NUCLEOTIDE SEQUENCE</scope>
    <source>
        <strain evidence="1">N/A</strain>
    </source>
</reference>
<name>A0AA36GNZ7_CYLNA</name>